<dbReference type="Pfam" id="PF14129">
    <property type="entry name" value="DUF4296"/>
    <property type="match status" value="1"/>
</dbReference>
<reference evidence="3" key="2">
    <citation type="submission" date="2020-09" db="EMBL/GenBank/DDBJ databases">
        <authorList>
            <person name="Sun Q."/>
            <person name="Zhou Y."/>
        </authorList>
    </citation>
    <scope>NUCLEOTIDE SEQUENCE</scope>
    <source>
        <strain evidence="3">CGMCC 1.15290</strain>
    </source>
</reference>
<evidence type="ECO:0000313" key="3">
    <source>
        <dbReference type="EMBL" id="GGH74601.1"/>
    </source>
</evidence>
<keyword evidence="4" id="KW-1185">Reference proteome</keyword>
<dbReference type="EMBL" id="BMIB01000004">
    <property type="protein sequence ID" value="GGH74601.1"/>
    <property type="molecule type" value="Genomic_DNA"/>
</dbReference>
<evidence type="ECO:0000259" key="2">
    <source>
        <dbReference type="Pfam" id="PF14129"/>
    </source>
</evidence>
<dbReference type="Proteomes" id="UP000627292">
    <property type="component" value="Unassembled WGS sequence"/>
</dbReference>
<feature type="region of interest" description="Disordered" evidence="1">
    <location>
        <begin position="196"/>
        <end position="216"/>
    </location>
</feature>
<protein>
    <recommendedName>
        <fullName evidence="2">DUF4296 domain-containing protein</fullName>
    </recommendedName>
</protein>
<feature type="domain" description="DUF4296" evidence="2">
    <location>
        <begin position="22"/>
        <end position="98"/>
    </location>
</feature>
<gene>
    <name evidence="3" type="ORF">GCM10011379_37340</name>
</gene>
<dbReference type="InterPro" id="IPR025381">
    <property type="entry name" value="DUF4296"/>
</dbReference>
<proteinExistence type="predicted"/>
<name>A0A917J120_9BACT</name>
<accession>A0A917J120</accession>
<dbReference type="PROSITE" id="PS51257">
    <property type="entry name" value="PROKAR_LIPOPROTEIN"/>
    <property type="match status" value="1"/>
</dbReference>
<dbReference type="RefSeq" id="WP_308421173.1">
    <property type="nucleotide sequence ID" value="NZ_BMIB01000004.1"/>
</dbReference>
<evidence type="ECO:0000256" key="1">
    <source>
        <dbReference type="SAM" id="MobiDB-lite"/>
    </source>
</evidence>
<comment type="caution">
    <text evidence="3">The sequence shown here is derived from an EMBL/GenBank/DDBJ whole genome shotgun (WGS) entry which is preliminary data.</text>
</comment>
<organism evidence="3 4">
    <name type="scientific">Filimonas zeae</name>
    <dbReference type="NCBI Taxonomy" id="1737353"/>
    <lineage>
        <taxon>Bacteria</taxon>
        <taxon>Pseudomonadati</taxon>
        <taxon>Bacteroidota</taxon>
        <taxon>Chitinophagia</taxon>
        <taxon>Chitinophagales</taxon>
        <taxon>Chitinophagaceae</taxon>
        <taxon>Filimonas</taxon>
    </lineage>
</organism>
<evidence type="ECO:0000313" key="4">
    <source>
        <dbReference type="Proteomes" id="UP000627292"/>
    </source>
</evidence>
<reference evidence="3" key="1">
    <citation type="journal article" date="2014" name="Int. J. Syst. Evol. Microbiol.">
        <title>Complete genome sequence of Corynebacterium casei LMG S-19264T (=DSM 44701T), isolated from a smear-ripened cheese.</title>
        <authorList>
            <consortium name="US DOE Joint Genome Institute (JGI-PGF)"/>
            <person name="Walter F."/>
            <person name="Albersmeier A."/>
            <person name="Kalinowski J."/>
            <person name="Ruckert C."/>
        </authorList>
    </citation>
    <scope>NUCLEOTIDE SEQUENCE</scope>
    <source>
        <strain evidence="3">CGMCC 1.15290</strain>
    </source>
</reference>
<sequence>MKYSCIIALALIWMACGRSGSDVLKPEEMKLVMWDMLRADEVASLEGIKDTVPNNLLRHAVEKYGQVFAVHGITREQFYNSYRYYQEHPEEHKVLMDSLLAFGNRIKEQREKLKTAKIDSLQKATLRADSLAVKKDSAVVKDSTHVRDSVAIKDSINKVKGGMKVVPRLIKDTGTKLHTVQPHFDTSGRRKLMRPGFRPDKKFMPTRTNLPVKKPF</sequence>
<dbReference type="AlphaFoldDB" id="A0A917J120"/>